<feature type="transmembrane region" description="Helical" evidence="1">
    <location>
        <begin position="43"/>
        <end position="63"/>
    </location>
</feature>
<evidence type="ECO:0008006" key="4">
    <source>
        <dbReference type="Google" id="ProtNLM"/>
    </source>
</evidence>
<keyword evidence="1" id="KW-1133">Transmembrane helix</keyword>
<dbReference type="RefSeq" id="WP_338397206.1">
    <property type="nucleotide sequence ID" value="NZ_AP025292.1"/>
</dbReference>
<reference evidence="2 3" key="1">
    <citation type="submission" date="2021-12" db="EMBL/GenBank/DDBJ databases">
        <title>Genome sequencing of bacteria with rrn-lacking chromosome and rrn-plasmid.</title>
        <authorList>
            <person name="Anda M."/>
            <person name="Iwasaki W."/>
        </authorList>
    </citation>
    <scope>NUCLEOTIDE SEQUENCE [LARGE SCALE GENOMIC DNA]</scope>
    <source>
        <strain evidence="2 3">NBRC 101262</strain>
    </source>
</reference>
<evidence type="ECO:0000256" key="1">
    <source>
        <dbReference type="SAM" id="Phobius"/>
    </source>
</evidence>
<feature type="transmembrane region" description="Helical" evidence="1">
    <location>
        <begin position="107"/>
        <end position="124"/>
    </location>
</feature>
<evidence type="ECO:0000313" key="2">
    <source>
        <dbReference type="EMBL" id="BDD00219.1"/>
    </source>
</evidence>
<feature type="transmembrane region" description="Helical" evidence="1">
    <location>
        <begin position="12"/>
        <end position="31"/>
    </location>
</feature>
<feature type="transmembrane region" description="Helical" evidence="1">
    <location>
        <begin position="136"/>
        <end position="155"/>
    </location>
</feature>
<evidence type="ECO:0000313" key="3">
    <source>
        <dbReference type="Proteomes" id="UP001354989"/>
    </source>
</evidence>
<accession>A0ABM7VGY3</accession>
<feature type="transmembrane region" description="Helical" evidence="1">
    <location>
        <begin position="233"/>
        <end position="250"/>
    </location>
</feature>
<keyword evidence="3" id="KW-1185">Reference proteome</keyword>
<dbReference type="EMBL" id="AP025292">
    <property type="protein sequence ID" value="BDD00219.1"/>
    <property type="molecule type" value="Genomic_DNA"/>
</dbReference>
<gene>
    <name evidence="2" type="ORF">PEPS_24990</name>
</gene>
<keyword evidence="1" id="KW-0472">Membrane</keyword>
<feature type="transmembrane region" description="Helical" evidence="1">
    <location>
        <begin position="84"/>
        <end position="101"/>
    </location>
</feature>
<organism evidence="2 3">
    <name type="scientific">Persicobacter psychrovividus</name>
    <dbReference type="NCBI Taxonomy" id="387638"/>
    <lineage>
        <taxon>Bacteria</taxon>
        <taxon>Pseudomonadati</taxon>
        <taxon>Bacteroidota</taxon>
        <taxon>Cytophagia</taxon>
        <taxon>Cytophagales</taxon>
        <taxon>Persicobacteraceae</taxon>
        <taxon>Persicobacter</taxon>
    </lineage>
</organism>
<feature type="transmembrane region" description="Helical" evidence="1">
    <location>
        <begin position="257"/>
        <end position="277"/>
    </location>
</feature>
<sequence length="279" mass="31782">MWISKKPYRDYLFKSQILIGLIGCIMLFSGVKSLGYNWFDIGGFNWVLVFCACVFIYRIDWFMHKLAVDKCINLLISGKPIEGSVFYPCLLLLYALVMLTFALPVQLLFHLGTIAVLYHFPASLPFQFRTWRRIPYLKVFLIAYVWAMLGSYYPAALLGLPLDKADIFTHFLCWFVYILAITLPFDIRDIHSDQSQNLWTITRAVGAGYTKLIAVLLLVVFTAIAYFVGAYPLGGLLALLLINVGLVLGVNDQRPVYYFKVLMDGMVVVTALFFASYSH</sequence>
<dbReference type="Proteomes" id="UP001354989">
    <property type="component" value="Chromosome"/>
</dbReference>
<name>A0ABM7VGY3_9BACT</name>
<feature type="transmembrane region" description="Helical" evidence="1">
    <location>
        <begin position="208"/>
        <end position="227"/>
    </location>
</feature>
<keyword evidence="1" id="KW-0812">Transmembrane</keyword>
<feature type="transmembrane region" description="Helical" evidence="1">
    <location>
        <begin position="167"/>
        <end position="187"/>
    </location>
</feature>
<protein>
    <recommendedName>
        <fullName evidence="4">UbiA prenyltransferase family protein</fullName>
    </recommendedName>
</protein>
<proteinExistence type="predicted"/>